<keyword evidence="1" id="KW-1185">Reference proteome</keyword>
<evidence type="ECO:0000313" key="2">
    <source>
        <dbReference type="RefSeq" id="XP_026679044.1"/>
    </source>
</evidence>
<proteinExistence type="predicted"/>
<organism evidence="1 2">
    <name type="scientific">Diaphorina citri</name>
    <name type="common">Asian citrus psyllid</name>
    <dbReference type="NCBI Taxonomy" id="121845"/>
    <lineage>
        <taxon>Eukaryota</taxon>
        <taxon>Metazoa</taxon>
        <taxon>Ecdysozoa</taxon>
        <taxon>Arthropoda</taxon>
        <taxon>Hexapoda</taxon>
        <taxon>Insecta</taxon>
        <taxon>Pterygota</taxon>
        <taxon>Neoptera</taxon>
        <taxon>Paraneoptera</taxon>
        <taxon>Hemiptera</taxon>
        <taxon>Sternorrhyncha</taxon>
        <taxon>Psylloidea</taxon>
        <taxon>Psyllidae</taxon>
        <taxon>Diaphorininae</taxon>
        <taxon>Diaphorina</taxon>
    </lineage>
</organism>
<sequence length="60" mass="6971">MAGDLNTHDQLSSLFSNFTWTKGHFTVEEQEVLKHWTTRNTDVFVSLACFMLYTVSSREL</sequence>
<dbReference type="AlphaFoldDB" id="A0A3Q0IRY4"/>
<name>A0A3Q0IRY4_DIACI</name>
<accession>A0A3Q0IRY4</accession>
<dbReference type="GeneID" id="113467194"/>
<dbReference type="PaxDb" id="121845-A0A3Q0IRY4"/>
<gene>
    <name evidence="2" type="primary">LOC113467194</name>
</gene>
<dbReference type="STRING" id="121845.A0A3Q0IRY4"/>
<evidence type="ECO:0000313" key="1">
    <source>
        <dbReference type="Proteomes" id="UP000079169"/>
    </source>
</evidence>
<reference evidence="2" key="1">
    <citation type="submission" date="2025-08" db="UniProtKB">
        <authorList>
            <consortium name="RefSeq"/>
        </authorList>
    </citation>
    <scope>IDENTIFICATION</scope>
</reference>
<protein>
    <submittedName>
        <fullName evidence="2">Chloride channel protein 2-like</fullName>
    </submittedName>
</protein>
<dbReference type="Proteomes" id="UP000079169">
    <property type="component" value="Unplaced"/>
</dbReference>
<dbReference type="RefSeq" id="XP_026679044.1">
    <property type="nucleotide sequence ID" value="XM_026823243.1"/>
</dbReference>
<dbReference type="KEGG" id="dci:113467194"/>